<name>X1FRV8_9ZZZZ</name>
<organism evidence="2">
    <name type="scientific">marine sediment metagenome</name>
    <dbReference type="NCBI Taxonomy" id="412755"/>
    <lineage>
        <taxon>unclassified sequences</taxon>
        <taxon>metagenomes</taxon>
        <taxon>ecological metagenomes</taxon>
    </lineage>
</organism>
<dbReference type="AlphaFoldDB" id="X1FRV8"/>
<feature type="non-terminal residue" evidence="2">
    <location>
        <position position="165"/>
    </location>
</feature>
<dbReference type="PANTHER" id="PTHR22916:SF65">
    <property type="entry name" value="SLR1065 PROTEIN"/>
    <property type="match status" value="1"/>
</dbReference>
<gene>
    <name evidence="2" type="ORF">S03H2_37148</name>
</gene>
<dbReference type="InterPro" id="IPR029044">
    <property type="entry name" value="Nucleotide-diphossugar_trans"/>
</dbReference>
<dbReference type="EMBL" id="BARU01022836">
    <property type="protein sequence ID" value="GAH47722.1"/>
    <property type="molecule type" value="Genomic_DNA"/>
</dbReference>
<feature type="domain" description="Glycosyltransferase 2-like" evidence="1">
    <location>
        <begin position="8"/>
        <end position="119"/>
    </location>
</feature>
<reference evidence="2" key="1">
    <citation type="journal article" date="2014" name="Front. Microbiol.">
        <title>High frequency of phylogenetically diverse reductive dehalogenase-homologous genes in deep subseafloor sedimentary metagenomes.</title>
        <authorList>
            <person name="Kawai M."/>
            <person name="Futagami T."/>
            <person name="Toyoda A."/>
            <person name="Takaki Y."/>
            <person name="Nishi S."/>
            <person name="Hori S."/>
            <person name="Arai W."/>
            <person name="Tsubouchi T."/>
            <person name="Morono Y."/>
            <person name="Uchiyama I."/>
            <person name="Ito T."/>
            <person name="Fujiyama A."/>
            <person name="Inagaki F."/>
            <person name="Takami H."/>
        </authorList>
    </citation>
    <scope>NUCLEOTIDE SEQUENCE</scope>
    <source>
        <strain evidence="2">Expedition CK06-06</strain>
    </source>
</reference>
<evidence type="ECO:0000259" key="1">
    <source>
        <dbReference type="Pfam" id="PF00535"/>
    </source>
</evidence>
<evidence type="ECO:0000313" key="2">
    <source>
        <dbReference type="EMBL" id="GAH47722.1"/>
    </source>
</evidence>
<dbReference type="Gene3D" id="3.90.550.10">
    <property type="entry name" value="Spore Coat Polysaccharide Biosynthesis Protein SpsA, Chain A"/>
    <property type="match status" value="1"/>
</dbReference>
<dbReference type="Pfam" id="PF00535">
    <property type="entry name" value="Glycos_transf_2"/>
    <property type="match status" value="1"/>
</dbReference>
<dbReference type="SUPFAM" id="SSF53448">
    <property type="entry name" value="Nucleotide-diphospho-sugar transferases"/>
    <property type="match status" value="1"/>
</dbReference>
<comment type="caution">
    <text evidence="2">The sequence shown here is derived from an EMBL/GenBank/DDBJ whole genome shotgun (WGS) entry which is preliminary data.</text>
</comment>
<accession>X1FRV8</accession>
<proteinExistence type="predicted"/>
<dbReference type="PANTHER" id="PTHR22916">
    <property type="entry name" value="GLYCOSYLTRANSFERASE"/>
    <property type="match status" value="1"/>
</dbReference>
<dbReference type="InterPro" id="IPR001173">
    <property type="entry name" value="Glyco_trans_2-like"/>
</dbReference>
<sequence length="165" mass="18579">MPSSPLVSIVTPSYNQAQFIEETILSVLAQDYATIEYIIVDGGSTDGSAEIIQKYTDRLAWWVSEPDKGQTDAINKGFKRAKGDVLAWLNSDDTYLPNALSEAVEFLQIHPQVGMVYGDANLVDENGHLLGKFPARQTDYHRLMRGYVHIPQQASFFRAELWREV</sequence>
<protein>
    <recommendedName>
        <fullName evidence="1">Glycosyltransferase 2-like domain-containing protein</fullName>
    </recommendedName>
</protein>
<dbReference type="CDD" id="cd06433">
    <property type="entry name" value="GT_2_WfgS_like"/>
    <property type="match status" value="1"/>
</dbReference>